<organism evidence="3 4">
    <name type="scientific">Candidatus Blautia pullicola</name>
    <dbReference type="NCBI Taxonomy" id="2838498"/>
    <lineage>
        <taxon>Bacteria</taxon>
        <taxon>Bacillati</taxon>
        <taxon>Bacillota</taxon>
        <taxon>Clostridia</taxon>
        <taxon>Lachnospirales</taxon>
        <taxon>Lachnospiraceae</taxon>
        <taxon>Blautia</taxon>
    </lineage>
</organism>
<dbReference type="InterPro" id="IPR010982">
    <property type="entry name" value="Lambda_DNA-bd_dom_sf"/>
</dbReference>
<dbReference type="InterPro" id="IPR001387">
    <property type="entry name" value="Cro/C1-type_HTH"/>
</dbReference>
<sequence length="113" mass="12831">MDYLKLGQRIRLYREKLKMTQQMLGEQADYSVQHISHIETGKTKLSVECLFDIANALNVSVDELACGYVASSSVILDEEISALLEDCTPKEKHILLETLKTLKASLRQEEETE</sequence>
<dbReference type="InterPro" id="IPR050807">
    <property type="entry name" value="TransReg_Diox_bact_type"/>
</dbReference>
<dbReference type="Pfam" id="PF01381">
    <property type="entry name" value="HTH_3"/>
    <property type="match status" value="1"/>
</dbReference>
<evidence type="ECO:0000313" key="4">
    <source>
        <dbReference type="Proteomes" id="UP000824056"/>
    </source>
</evidence>
<evidence type="ECO:0000259" key="2">
    <source>
        <dbReference type="PROSITE" id="PS50943"/>
    </source>
</evidence>
<dbReference type="SMART" id="SM00530">
    <property type="entry name" value="HTH_XRE"/>
    <property type="match status" value="1"/>
</dbReference>
<reference evidence="3" key="1">
    <citation type="journal article" date="2021" name="PeerJ">
        <title>Extensive microbial diversity within the chicken gut microbiome revealed by metagenomics and culture.</title>
        <authorList>
            <person name="Gilroy R."/>
            <person name="Ravi A."/>
            <person name="Getino M."/>
            <person name="Pursley I."/>
            <person name="Horton D.L."/>
            <person name="Alikhan N.F."/>
            <person name="Baker D."/>
            <person name="Gharbi K."/>
            <person name="Hall N."/>
            <person name="Watson M."/>
            <person name="Adriaenssens E.M."/>
            <person name="Foster-Nyarko E."/>
            <person name="Jarju S."/>
            <person name="Secka A."/>
            <person name="Antonio M."/>
            <person name="Oren A."/>
            <person name="Chaudhuri R.R."/>
            <person name="La Ragione R."/>
            <person name="Hildebrand F."/>
            <person name="Pallen M.J."/>
        </authorList>
    </citation>
    <scope>NUCLEOTIDE SEQUENCE</scope>
    <source>
        <strain evidence="3">1068</strain>
    </source>
</reference>
<feature type="domain" description="HTH cro/C1-type" evidence="2">
    <location>
        <begin position="10"/>
        <end position="64"/>
    </location>
</feature>
<dbReference type="PANTHER" id="PTHR46797">
    <property type="entry name" value="HTH-TYPE TRANSCRIPTIONAL REGULATOR"/>
    <property type="match status" value="1"/>
</dbReference>
<protein>
    <submittedName>
        <fullName evidence="3">Helix-turn-helix domain-containing protein</fullName>
    </submittedName>
</protein>
<dbReference type="Proteomes" id="UP000824056">
    <property type="component" value="Unassembled WGS sequence"/>
</dbReference>
<dbReference type="GO" id="GO:0005829">
    <property type="term" value="C:cytosol"/>
    <property type="evidence" value="ECO:0007669"/>
    <property type="project" value="TreeGrafter"/>
</dbReference>
<dbReference type="PROSITE" id="PS50943">
    <property type="entry name" value="HTH_CROC1"/>
    <property type="match status" value="1"/>
</dbReference>
<dbReference type="GO" id="GO:0003700">
    <property type="term" value="F:DNA-binding transcription factor activity"/>
    <property type="evidence" value="ECO:0007669"/>
    <property type="project" value="TreeGrafter"/>
</dbReference>
<evidence type="ECO:0000313" key="3">
    <source>
        <dbReference type="EMBL" id="HIZ64839.1"/>
    </source>
</evidence>
<dbReference type="PANTHER" id="PTHR46797:SF1">
    <property type="entry name" value="METHYLPHOSPHONATE SYNTHASE"/>
    <property type="match status" value="1"/>
</dbReference>
<gene>
    <name evidence="3" type="ORF">H9809_02870</name>
</gene>
<reference evidence="3" key="2">
    <citation type="submission" date="2021-04" db="EMBL/GenBank/DDBJ databases">
        <authorList>
            <person name="Gilroy R."/>
        </authorList>
    </citation>
    <scope>NUCLEOTIDE SEQUENCE</scope>
    <source>
        <strain evidence="3">1068</strain>
    </source>
</reference>
<dbReference type="EMBL" id="DXBG01000064">
    <property type="protein sequence ID" value="HIZ64839.1"/>
    <property type="molecule type" value="Genomic_DNA"/>
</dbReference>
<dbReference type="SUPFAM" id="SSF47413">
    <property type="entry name" value="lambda repressor-like DNA-binding domains"/>
    <property type="match status" value="1"/>
</dbReference>
<name>A0A9D2JT09_9FIRM</name>
<comment type="caution">
    <text evidence="3">The sequence shown here is derived from an EMBL/GenBank/DDBJ whole genome shotgun (WGS) entry which is preliminary data.</text>
</comment>
<dbReference type="CDD" id="cd00093">
    <property type="entry name" value="HTH_XRE"/>
    <property type="match status" value="1"/>
</dbReference>
<accession>A0A9D2JT09</accession>
<dbReference type="Gene3D" id="1.10.260.40">
    <property type="entry name" value="lambda repressor-like DNA-binding domains"/>
    <property type="match status" value="1"/>
</dbReference>
<dbReference type="AlphaFoldDB" id="A0A9D2JT09"/>
<evidence type="ECO:0000256" key="1">
    <source>
        <dbReference type="ARBA" id="ARBA00023125"/>
    </source>
</evidence>
<keyword evidence="1" id="KW-0238">DNA-binding</keyword>
<proteinExistence type="predicted"/>
<dbReference type="GO" id="GO:0003677">
    <property type="term" value="F:DNA binding"/>
    <property type="evidence" value="ECO:0007669"/>
    <property type="project" value="UniProtKB-KW"/>
</dbReference>